<dbReference type="GO" id="GO:0006260">
    <property type="term" value="P:DNA replication"/>
    <property type="evidence" value="ECO:0007669"/>
    <property type="project" value="TreeGrafter"/>
</dbReference>
<dbReference type="GO" id="GO:0005524">
    <property type="term" value="F:ATP binding"/>
    <property type="evidence" value="ECO:0007669"/>
    <property type="project" value="InterPro"/>
</dbReference>
<feature type="domain" description="IstB-like ATP-binding" evidence="1">
    <location>
        <begin position="62"/>
        <end position="238"/>
    </location>
</feature>
<dbReference type="PANTHER" id="PTHR30050:SF4">
    <property type="entry name" value="ATP-BINDING PROTEIN RV3427C IN INSERTION SEQUENCE-RELATED"/>
    <property type="match status" value="1"/>
</dbReference>
<reference evidence="2" key="2">
    <citation type="submission" date="2020-09" db="EMBL/GenBank/DDBJ databases">
        <authorList>
            <person name="Sun Q."/>
            <person name="Zhou Y."/>
        </authorList>
    </citation>
    <scope>NUCLEOTIDE SEQUENCE</scope>
    <source>
        <strain evidence="2">CGMCC 1.12408</strain>
    </source>
</reference>
<accession>A0A916RTZ5</accession>
<keyword evidence="3" id="KW-1185">Reference proteome</keyword>
<reference evidence="2" key="1">
    <citation type="journal article" date="2014" name="Int. J. Syst. Evol. Microbiol.">
        <title>Complete genome sequence of Corynebacterium casei LMG S-19264T (=DSM 44701T), isolated from a smear-ripened cheese.</title>
        <authorList>
            <consortium name="US DOE Joint Genome Institute (JGI-PGF)"/>
            <person name="Walter F."/>
            <person name="Albersmeier A."/>
            <person name="Kalinowski J."/>
            <person name="Ruckert C."/>
        </authorList>
    </citation>
    <scope>NUCLEOTIDE SEQUENCE</scope>
    <source>
        <strain evidence="2">CGMCC 1.12408</strain>
    </source>
</reference>
<proteinExistence type="predicted"/>
<dbReference type="InterPro" id="IPR002611">
    <property type="entry name" value="IstB_ATP-bd"/>
</dbReference>
<evidence type="ECO:0000313" key="2">
    <source>
        <dbReference type="EMBL" id="GGA69596.1"/>
    </source>
</evidence>
<evidence type="ECO:0000259" key="1">
    <source>
        <dbReference type="Pfam" id="PF01695"/>
    </source>
</evidence>
<dbReference type="EMBL" id="BMEY01000005">
    <property type="protein sequence ID" value="GGA69596.1"/>
    <property type="molecule type" value="Genomic_DNA"/>
</dbReference>
<dbReference type="RefSeq" id="WP_100332653.1">
    <property type="nucleotide sequence ID" value="NZ_BMEY01000005.1"/>
</dbReference>
<gene>
    <name evidence="2" type="primary">dnaC</name>
    <name evidence="2" type="ORF">GCM10008025_11960</name>
</gene>
<sequence length="283" mass="32781">MNRIQEIMSKMNISNDMGDLSLKKPGKITKPSNKCIYNECDGSGMIHYRREDGTEAMTFCKCREQRQLLNSIKTARIPKEYHHKSLEDFNVNHYQSKDAIKHAKYAQKVASGFIKSFETMNDMGKGLYIYSKTKGTGKTLLSIIIIYELMMKYQINPLYISVVNILSELKNTFHQKEVNSYDIIRSLTEADILVMDDLGVEKTTDWVEEILTQILDERMMDNKPTIITSNMPITELDRKYPSGRIKSRVEKMTFPIPMPEESVRSTLSKQENDKVAKLFFEDE</sequence>
<name>A0A916RTZ5_9BACI</name>
<evidence type="ECO:0000313" key="3">
    <source>
        <dbReference type="Proteomes" id="UP000613512"/>
    </source>
</evidence>
<dbReference type="Pfam" id="PF01695">
    <property type="entry name" value="IstB_IS21"/>
    <property type="match status" value="1"/>
</dbReference>
<comment type="caution">
    <text evidence="2">The sequence shown here is derived from an EMBL/GenBank/DDBJ whole genome shotgun (WGS) entry which is preliminary data.</text>
</comment>
<dbReference type="Proteomes" id="UP000613512">
    <property type="component" value="Unassembled WGS sequence"/>
</dbReference>
<dbReference type="Gene3D" id="3.40.50.300">
    <property type="entry name" value="P-loop containing nucleotide triphosphate hydrolases"/>
    <property type="match status" value="1"/>
</dbReference>
<dbReference type="SUPFAM" id="SSF52540">
    <property type="entry name" value="P-loop containing nucleoside triphosphate hydrolases"/>
    <property type="match status" value="1"/>
</dbReference>
<dbReference type="AlphaFoldDB" id="A0A916RTZ5"/>
<dbReference type="PANTHER" id="PTHR30050">
    <property type="entry name" value="CHROMOSOMAL REPLICATION INITIATOR PROTEIN DNAA"/>
    <property type="match status" value="1"/>
</dbReference>
<organism evidence="2 3">
    <name type="scientific">Ornithinibacillus halotolerans</name>
    <dbReference type="NCBI Taxonomy" id="1274357"/>
    <lineage>
        <taxon>Bacteria</taxon>
        <taxon>Bacillati</taxon>
        <taxon>Bacillota</taxon>
        <taxon>Bacilli</taxon>
        <taxon>Bacillales</taxon>
        <taxon>Bacillaceae</taxon>
        <taxon>Ornithinibacillus</taxon>
    </lineage>
</organism>
<dbReference type="InterPro" id="IPR027417">
    <property type="entry name" value="P-loop_NTPase"/>
</dbReference>
<protein>
    <submittedName>
        <fullName evidence="2">DNA replication protein DnaC</fullName>
    </submittedName>
</protein>